<dbReference type="FunFam" id="2.60.40.60:FF:000015">
    <property type="entry name" value="FAT atypical cadherin 1"/>
    <property type="match status" value="1"/>
</dbReference>
<reference evidence="12" key="1">
    <citation type="journal article" date="2019" name="Front. Physiol.">
        <title>In silico Identification and Expression of Protocadherin Gene Family in Octopus vulgaris.</title>
        <authorList>
            <person name="Styfhals R."/>
            <person name="Seuntjens E."/>
            <person name="Simakov O."/>
            <person name="Sanges R."/>
            <person name="Fiorito G."/>
        </authorList>
    </citation>
    <scope>NUCLEOTIDE SEQUENCE</scope>
    <source>
        <strain evidence="12">C32114_g1_i5</strain>
    </source>
</reference>
<evidence type="ECO:0000256" key="10">
    <source>
        <dbReference type="SAM" id="Phobius"/>
    </source>
</evidence>
<keyword evidence="4" id="KW-0677">Repeat</keyword>
<organism evidence="12">
    <name type="scientific">Octopus vulgaris</name>
    <name type="common">Common octopus</name>
    <dbReference type="NCBI Taxonomy" id="6645"/>
    <lineage>
        <taxon>Eukaryota</taxon>
        <taxon>Metazoa</taxon>
        <taxon>Spiralia</taxon>
        <taxon>Lophotrochozoa</taxon>
        <taxon>Mollusca</taxon>
        <taxon>Cephalopoda</taxon>
        <taxon>Coleoidea</taxon>
        <taxon>Octopodiformes</taxon>
        <taxon>Octopoda</taxon>
        <taxon>Incirrata</taxon>
        <taxon>Octopodidae</taxon>
        <taxon>Octopus</taxon>
    </lineage>
</organism>
<evidence type="ECO:0000256" key="3">
    <source>
        <dbReference type="ARBA" id="ARBA00022729"/>
    </source>
</evidence>
<keyword evidence="6 10" id="KW-1133">Transmembrane helix</keyword>
<name>A0A411DZ23_OCTVU</name>
<dbReference type="PANTHER" id="PTHR24028:SF146">
    <property type="entry name" value="CADHERIN 96CB, ISOFORM D-RELATED"/>
    <property type="match status" value="1"/>
</dbReference>
<sequence>MLQPRDSTTAQLFNVTHEGKLYATQTVDAESLCLYNTECYKILKIAVRKEGSFMKILKVKVVIEDINDQRPEFPVKKIDIQFSEDDRNGVERSVPSAIDRDVSIQNSRITYELRKNNEPFSLSVTKRMTGSSKLGIVLDKKLDREMNASYVVQVVAKNSKFQLRQSILNVQISVTDENDNLPLFSKNIYNTSVNNIHKLCRPLIVLSATDLDSGKNGQLTYLISTETSLVAREYFHLNETSGAIYLSKNFTSKHKKTYKLLVEARDNGDPPLSSTAIVYIQVVNIENNPPIIDIDFVSQLSRNVGEISEKINIDSFIAYVSVSDNNMGKNGEVKCDLHHAKFQLLDLGPNEYKMTLKQPVDREIRDHYDITISCQDKGTPPLQTLKKFSIKVMDVNDVKPMFNKNTFKFLTYENGKTNFPIGFINATDPDLRAGGQLTFSLLSTSKHVIPFQITDYGFISTTIPLDREQQNVYKFQVFVKDNGNPSLNNTANVIVEVLDENDNAPYFTFPSMDPFRFDVSYHPQSKKEITVLRASDRDSHLNAFLRYEIVGGNNKQLFSINPYSGVLSYARTVYQNDAGLYNLKFIVKDSGTPVLTAKTTLSMTLTVSNKTSTKMTAVQFQSNDKIHINLFIIIIVAAVTVSVLLVVSITICIVRRKNQRNTPYQCGAVPPKQLMNCSRQSEYFCATQPSSKHELSQKGRDSTMEIHSQPFTKGTHQKCSQQEVQTYVGWTEEQAASAQALYRYSDMRPESYVDSGQGICEGNMDDMGQFTGIHS</sequence>
<dbReference type="AlphaFoldDB" id="A0A411DZ23"/>
<dbReference type="PROSITE" id="PS00232">
    <property type="entry name" value="CADHERIN_1"/>
    <property type="match status" value="1"/>
</dbReference>
<dbReference type="GO" id="GO:0005509">
    <property type="term" value="F:calcium ion binding"/>
    <property type="evidence" value="ECO:0007669"/>
    <property type="project" value="UniProtKB-UniRule"/>
</dbReference>
<evidence type="ECO:0000256" key="8">
    <source>
        <dbReference type="ARBA" id="ARBA00023180"/>
    </source>
</evidence>
<feature type="domain" description="Cadherin" evidence="11">
    <location>
        <begin position="74"/>
        <end position="184"/>
    </location>
</feature>
<keyword evidence="8" id="KW-0325">Glycoprotein</keyword>
<evidence type="ECO:0000256" key="1">
    <source>
        <dbReference type="ARBA" id="ARBA00004167"/>
    </source>
</evidence>
<feature type="domain" description="Cadherin" evidence="11">
    <location>
        <begin position="306"/>
        <end position="402"/>
    </location>
</feature>
<evidence type="ECO:0000256" key="7">
    <source>
        <dbReference type="ARBA" id="ARBA00023136"/>
    </source>
</evidence>
<feature type="domain" description="Cadherin" evidence="11">
    <location>
        <begin position="511"/>
        <end position="620"/>
    </location>
</feature>
<feature type="transmembrane region" description="Helical" evidence="10">
    <location>
        <begin position="630"/>
        <end position="654"/>
    </location>
</feature>
<dbReference type="SUPFAM" id="SSF49313">
    <property type="entry name" value="Cadherin-like"/>
    <property type="match status" value="5"/>
</dbReference>
<proteinExistence type="evidence at transcript level"/>
<dbReference type="PRINTS" id="PR00205">
    <property type="entry name" value="CADHERIN"/>
</dbReference>
<evidence type="ECO:0000256" key="6">
    <source>
        <dbReference type="ARBA" id="ARBA00022989"/>
    </source>
</evidence>
<dbReference type="SMART" id="SM00112">
    <property type="entry name" value="CA"/>
    <property type="match status" value="5"/>
</dbReference>
<feature type="domain" description="Cadherin" evidence="11">
    <location>
        <begin position="13"/>
        <end position="73"/>
    </location>
</feature>
<dbReference type="EMBL" id="MK216673">
    <property type="protein sequence ID" value="QBA31141.1"/>
    <property type="molecule type" value="mRNA"/>
</dbReference>
<dbReference type="Pfam" id="PF00028">
    <property type="entry name" value="Cadherin"/>
    <property type="match status" value="5"/>
</dbReference>
<evidence type="ECO:0000256" key="5">
    <source>
        <dbReference type="ARBA" id="ARBA00022837"/>
    </source>
</evidence>
<evidence type="ECO:0000256" key="9">
    <source>
        <dbReference type="PROSITE-ProRule" id="PRU00043"/>
    </source>
</evidence>
<dbReference type="FunFam" id="2.60.40.60:FF:000033">
    <property type="entry name" value="FAT atypical cadherin 1"/>
    <property type="match status" value="1"/>
</dbReference>
<keyword evidence="5 9" id="KW-0106">Calcium</keyword>
<evidence type="ECO:0000313" key="12">
    <source>
        <dbReference type="EMBL" id="QBA31141.1"/>
    </source>
</evidence>
<protein>
    <submittedName>
        <fullName evidence="12">Protocadherin</fullName>
    </submittedName>
</protein>
<dbReference type="CDD" id="cd11304">
    <property type="entry name" value="Cadherin_repeat"/>
    <property type="match status" value="5"/>
</dbReference>
<dbReference type="InterPro" id="IPR015919">
    <property type="entry name" value="Cadherin-like_sf"/>
</dbReference>
<dbReference type="GO" id="GO:0007156">
    <property type="term" value="P:homophilic cell adhesion via plasma membrane adhesion molecules"/>
    <property type="evidence" value="ECO:0007669"/>
    <property type="project" value="InterPro"/>
</dbReference>
<dbReference type="InterPro" id="IPR002126">
    <property type="entry name" value="Cadherin-like_dom"/>
</dbReference>
<evidence type="ECO:0000256" key="2">
    <source>
        <dbReference type="ARBA" id="ARBA00022692"/>
    </source>
</evidence>
<accession>A0A411DZ23</accession>
<keyword evidence="7 10" id="KW-0472">Membrane</keyword>
<evidence type="ECO:0000256" key="4">
    <source>
        <dbReference type="ARBA" id="ARBA00022737"/>
    </source>
</evidence>
<comment type="subcellular location">
    <subcellularLocation>
        <location evidence="1">Membrane</location>
        <topology evidence="1">Single-pass membrane protein</topology>
    </subcellularLocation>
</comment>
<evidence type="ECO:0000259" key="11">
    <source>
        <dbReference type="PROSITE" id="PS50268"/>
    </source>
</evidence>
<feature type="domain" description="Cadherin" evidence="11">
    <location>
        <begin position="403"/>
        <end position="507"/>
    </location>
</feature>
<dbReference type="InterPro" id="IPR020894">
    <property type="entry name" value="Cadherin_CS"/>
</dbReference>
<dbReference type="PANTHER" id="PTHR24028">
    <property type="entry name" value="CADHERIN-87A"/>
    <property type="match status" value="1"/>
</dbReference>
<dbReference type="InterPro" id="IPR050174">
    <property type="entry name" value="Protocadherin/Cadherin-CA"/>
</dbReference>
<dbReference type="Gene3D" id="2.60.40.60">
    <property type="entry name" value="Cadherins"/>
    <property type="match status" value="6"/>
</dbReference>
<dbReference type="PROSITE" id="PS50268">
    <property type="entry name" value="CADHERIN_2"/>
    <property type="match status" value="6"/>
</dbReference>
<feature type="domain" description="Cadherin" evidence="11">
    <location>
        <begin position="185"/>
        <end position="292"/>
    </location>
</feature>
<keyword evidence="2 10" id="KW-0812">Transmembrane</keyword>
<dbReference type="GO" id="GO:0005886">
    <property type="term" value="C:plasma membrane"/>
    <property type="evidence" value="ECO:0007669"/>
    <property type="project" value="InterPro"/>
</dbReference>
<keyword evidence="3" id="KW-0732">Signal</keyword>